<keyword evidence="1" id="KW-0812">Transmembrane</keyword>
<sequence length="581" mass="64437">MEFYIFWLDFCPDYFIIGGWALLKNIGTVVMLVAAVFLAVVLVILPHNPTMHDKNTPDPIQTPLNPEIPQNNLININTANSAFLNANAYSSTIFHNPNMGNGPVGTYPPDIEKVISLFNSYVENQFKDSLIPGAAVVVVYKDKIVYLKTLGVKKVGESDPINLETIFQIGSCSKAFTATAIASLVDAGIMTWNDTAQQYFPNDNEFVLQDPVAAQEANMRDLLSHRSGMHDKAGNEHVLDFKYDFSEILYRMRYIAAQSEFRTKYAYNNIMFSLAGQSSARAASTTWPQLIKEKIYQPLNMDYSVVTYQEFVDNPNHSGTHVIYNGVAYYVDPLNLDAMGPAGSLSCSVDDMGNWLQFQLNNGVFNGQQVVSSQSLAETRTPQILVESNPNMEIWYAMGWTVVYTQGRTFIAHAGSTRLSSAYTLLLPSEELGVVVMANEATFGQDFCMDIASELISIYSQNQGGSLSSSPEEMGGTPVETLPILSSTTDPLPYAIDNYVGTYYSDYYGNVRVEKFNDTCLNLYPGNNVDPSPLNHESGNTFKDAYYGTSVVFSNFDTGIPQEVYTERWDVNGGNGTFNRV</sequence>
<dbReference type="SUPFAM" id="SSF56601">
    <property type="entry name" value="beta-lactamase/transpeptidase-like"/>
    <property type="match status" value="1"/>
</dbReference>
<dbReference type="AlphaFoldDB" id="A0A2H4VAQ5"/>
<dbReference type="Gene3D" id="2.40.128.600">
    <property type="match status" value="1"/>
</dbReference>
<dbReference type="PANTHER" id="PTHR46825:SF15">
    <property type="entry name" value="BETA-LACTAMASE-RELATED DOMAIN-CONTAINING PROTEIN"/>
    <property type="match status" value="1"/>
</dbReference>
<feature type="domain" description="Beta-lactamase-related" evidence="2">
    <location>
        <begin position="119"/>
        <end position="450"/>
    </location>
</feature>
<dbReference type="Gene3D" id="3.40.710.10">
    <property type="entry name" value="DD-peptidase/beta-lactamase superfamily"/>
    <property type="match status" value="1"/>
</dbReference>
<evidence type="ECO:0000313" key="3">
    <source>
        <dbReference type="EMBL" id="AUB55168.1"/>
    </source>
</evidence>
<feature type="transmembrane region" description="Helical" evidence="1">
    <location>
        <begin position="20"/>
        <end position="45"/>
    </location>
</feature>
<evidence type="ECO:0000313" key="4">
    <source>
        <dbReference type="Proteomes" id="UP000232806"/>
    </source>
</evidence>
<proteinExistence type="predicted"/>
<dbReference type="Proteomes" id="UP000232806">
    <property type="component" value="Chromosome"/>
</dbReference>
<reference evidence="3 4" key="1">
    <citation type="submission" date="2016-10" db="EMBL/GenBank/DDBJ databases">
        <title>Comparative genomics between deep and shallow subseafloor isolates.</title>
        <authorList>
            <person name="Ishii S."/>
            <person name="Miller J.R."/>
            <person name="Sutton G."/>
            <person name="Suzuki S."/>
            <person name="Methe B."/>
            <person name="Inagaki F."/>
            <person name="Imachi H."/>
        </authorList>
    </citation>
    <scope>NUCLEOTIDE SEQUENCE [LARGE SCALE GENOMIC DNA]</scope>
    <source>
        <strain evidence="3 4">MO-MB1</strain>
    </source>
</reference>
<gene>
    <name evidence="3" type="ORF">BK007_03495</name>
</gene>
<evidence type="ECO:0000259" key="2">
    <source>
        <dbReference type="Pfam" id="PF00144"/>
    </source>
</evidence>
<dbReference type="PANTHER" id="PTHR46825">
    <property type="entry name" value="D-ALANYL-D-ALANINE-CARBOXYPEPTIDASE/ENDOPEPTIDASE AMPH"/>
    <property type="match status" value="1"/>
</dbReference>
<keyword evidence="1" id="KW-0472">Membrane</keyword>
<dbReference type="InterPro" id="IPR050491">
    <property type="entry name" value="AmpC-like"/>
</dbReference>
<organism evidence="3 4">
    <name type="scientific">Methanobacterium subterraneum</name>
    <dbReference type="NCBI Taxonomy" id="59277"/>
    <lineage>
        <taxon>Archaea</taxon>
        <taxon>Methanobacteriati</taxon>
        <taxon>Methanobacteriota</taxon>
        <taxon>Methanomada group</taxon>
        <taxon>Methanobacteria</taxon>
        <taxon>Methanobacteriales</taxon>
        <taxon>Methanobacteriaceae</taxon>
        <taxon>Methanobacterium</taxon>
    </lineage>
</organism>
<dbReference type="InterPro" id="IPR012338">
    <property type="entry name" value="Beta-lactam/transpept-like"/>
</dbReference>
<accession>A0A2H4VAQ5</accession>
<dbReference type="Pfam" id="PF00144">
    <property type="entry name" value="Beta-lactamase"/>
    <property type="match status" value="1"/>
</dbReference>
<name>A0A2H4VAQ5_9EURY</name>
<keyword evidence="1" id="KW-1133">Transmembrane helix</keyword>
<evidence type="ECO:0000256" key="1">
    <source>
        <dbReference type="SAM" id="Phobius"/>
    </source>
</evidence>
<dbReference type="InterPro" id="IPR001466">
    <property type="entry name" value="Beta-lactam-related"/>
</dbReference>
<protein>
    <recommendedName>
        <fullName evidence="2">Beta-lactamase-related domain-containing protein</fullName>
    </recommendedName>
</protein>
<dbReference type="EMBL" id="CP017766">
    <property type="protein sequence ID" value="AUB55168.1"/>
    <property type="molecule type" value="Genomic_DNA"/>
</dbReference>